<dbReference type="AlphaFoldDB" id="A0A2K8U612"/>
<protein>
    <recommendedName>
        <fullName evidence="2">EF-hand domain-containing protein</fullName>
    </recommendedName>
</protein>
<keyword evidence="1" id="KW-0812">Transmembrane</keyword>
<feature type="transmembrane region" description="Helical" evidence="1">
    <location>
        <begin position="281"/>
        <end position="302"/>
    </location>
</feature>
<keyword evidence="1" id="KW-0472">Membrane</keyword>
<dbReference type="OrthoDB" id="7013907at2"/>
<feature type="transmembrane region" description="Helical" evidence="1">
    <location>
        <begin position="16"/>
        <end position="34"/>
    </location>
</feature>
<dbReference type="Proteomes" id="UP000232638">
    <property type="component" value="Chromosome"/>
</dbReference>
<reference evidence="3 4" key="1">
    <citation type="submission" date="2017-03" db="EMBL/GenBank/DDBJ databases">
        <title>Complete genome sequence of Candidatus 'Thiodictyon syntrophicum' sp. nov. strain Cad16T, a photolithoautotroph purple sulfur bacterium isolated from an alpine meromictic lake.</title>
        <authorList>
            <person name="Luedin S.M."/>
            <person name="Pothier J.F."/>
            <person name="Danza F."/>
            <person name="Storelli N."/>
            <person name="Wittwer M."/>
            <person name="Tonolla M."/>
        </authorList>
    </citation>
    <scope>NUCLEOTIDE SEQUENCE [LARGE SCALE GENOMIC DNA]</scope>
    <source>
        <strain evidence="3 4">Cad16T</strain>
    </source>
</reference>
<gene>
    <name evidence="3" type="ORF">THSYN_08560</name>
</gene>
<dbReference type="EMBL" id="CP020370">
    <property type="protein sequence ID" value="AUB80995.1"/>
    <property type="molecule type" value="Genomic_DNA"/>
</dbReference>
<dbReference type="InterPro" id="IPR018247">
    <property type="entry name" value="EF_Hand_1_Ca_BS"/>
</dbReference>
<keyword evidence="1" id="KW-1133">Transmembrane helix</keyword>
<evidence type="ECO:0000259" key="2">
    <source>
        <dbReference type="PROSITE" id="PS50222"/>
    </source>
</evidence>
<evidence type="ECO:0000256" key="1">
    <source>
        <dbReference type="SAM" id="Phobius"/>
    </source>
</evidence>
<feature type="domain" description="EF-hand" evidence="2">
    <location>
        <begin position="210"/>
        <end position="235"/>
    </location>
</feature>
<organism evidence="3 4">
    <name type="scientific">Candidatus Thiodictyon syntrophicum</name>
    <dbReference type="NCBI Taxonomy" id="1166950"/>
    <lineage>
        <taxon>Bacteria</taxon>
        <taxon>Pseudomonadati</taxon>
        <taxon>Pseudomonadota</taxon>
        <taxon>Gammaproteobacteria</taxon>
        <taxon>Chromatiales</taxon>
        <taxon>Chromatiaceae</taxon>
        <taxon>Thiodictyon</taxon>
    </lineage>
</organism>
<dbReference type="GO" id="GO:0005509">
    <property type="term" value="F:calcium ion binding"/>
    <property type="evidence" value="ECO:0007669"/>
    <property type="project" value="InterPro"/>
</dbReference>
<proteinExistence type="predicted"/>
<dbReference type="PROSITE" id="PS00018">
    <property type="entry name" value="EF_HAND_1"/>
    <property type="match status" value="1"/>
</dbReference>
<dbReference type="PROSITE" id="PS50222">
    <property type="entry name" value="EF_HAND_2"/>
    <property type="match status" value="1"/>
</dbReference>
<sequence length="304" mass="33726">MAPQWVHDLVVGLEPAQFWFLFGALAVGAPFLLYRGSQAFWRLRTITDTPTARIQSAPQGYVELAGLARPHLGQVQGPLTGRPCVWYRYRIEERGSGRNKGWHRIEGGESPAPFLLDDGSGQCIVDPTGAYVRLRRADRWTGPHRSPRSVEPTRWYQASDRYRYVEERIDDGDPLYCLGRFATPLRGPAERDQLQRALLRVWKQDPARLARIDTNGDGTISPQEWEQARSAAAALAERAEIKLSATPVLARLAATGDERQPFVISTFAEEDLAATLRWQALGYNAAFVAAAVAAVLSGLARFGG</sequence>
<evidence type="ECO:0000313" key="3">
    <source>
        <dbReference type="EMBL" id="AUB80995.1"/>
    </source>
</evidence>
<accession>A0A2K8U612</accession>
<name>A0A2K8U612_9GAMM</name>
<dbReference type="InterPro" id="IPR002048">
    <property type="entry name" value="EF_hand_dom"/>
</dbReference>
<keyword evidence="4" id="KW-1185">Reference proteome</keyword>
<dbReference type="RefSeq" id="WP_100918776.1">
    <property type="nucleotide sequence ID" value="NZ_CP020370.1"/>
</dbReference>
<evidence type="ECO:0000313" key="4">
    <source>
        <dbReference type="Proteomes" id="UP000232638"/>
    </source>
</evidence>
<dbReference type="KEGG" id="tsy:THSYN_08560"/>